<dbReference type="RefSeq" id="XP_058309297.1">
    <property type="nucleotide sequence ID" value="XM_058452759.1"/>
</dbReference>
<name>A0A9W9MP11_9EURO</name>
<comment type="caution">
    <text evidence="2">The sequence shown here is derived from an EMBL/GenBank/DDBJ whole genome shotgun (WGS) entry which is preliminary data.</text>
</comment>
<keyword evidence="1" id="KW-0472">Membrane</keyword>
<dbReference type="SUPFAM" id="SSF52540">
    <property type="entry name" value="P-loop containing nucleoside triphosphate hydrolases"/>
    <property type="match status" value="1"/>
</dbReference>
<evidence type="ECO:0000313" key="3">
    <source>
        <dbReference type="Proteomes" id="UP001150904"/>
    </source>
</evidence>
<dbReference type="AlphaFoldDB" id="A0A9W9MP11"/>
<dbReference type="Pfam" id="PF17784">
    <property type="entry name" value="Sulfotransfer_4"/>
    <property type="match status" value="1"/>
</dbReference>
<organism evidence="2 3">
    <name type="scientific">Penicillium cinerascens</name>
    <dbReference type="NCBI Taxonomy" id="70096"/>
    <lineage>
        <taxon>Eukaryota</taxon>
        <taxon>Fungi</taxon>
        <taxon>Dikarya</taxon>
        <taxon>Ascomycota</taxon>
        <taxon>Pezizomycotina</taxon>
        <taxon>Eurotiomycetes</taxon>
        <taxon>Eurotiomycetidae</taxon>
        <taxon>Eurotiales</taxon>
        <taxon>Aspergillaceae</taxon>
        <taxon>Penicillium</taxon>
    </lineage>
</organism>
<sequence>MGQRASLPQPGTSIQVIGAGLSRTGTASFSRALEILLNGPIYHCGTQSTMGPPYQVQRWIQILRHWLSRSDSERSTMLHLLQQQTDGYAAITDAPGTQFVPELMELYPEAKVICTVRDPISWEKSFAQVMNITGFWVLPWALLPVPGMINYFRYLTLLGEQWKQIYGESKPTRQTYVRHIEWLKKVVPEDRLVFFDVREGWEPLCKALGKDIPHDQPFPHVNDSEAVDKIARYHVCRGLTRWAVILAVGAAGVAFFWRR</sequence>
<proteinExistence type="predicted"/>
<feature type="transmembrane region" description="Helical" evidence="1">
    <location>
        <begin position="239"/>
        <end position="257"/>
    </location>
</feature>
<gene>
    <name evidence="2" type="ORF">N7498_005697</name>
</gene>
<dbReference type="Gene3D" id="3.40.50.300">
    <property type="entry name" value="P-loop containing nucleotide triphosphate hydrolases"/>
    <property type="match status" value="1"/>
</dbReference>
<dbReference type="EMBL" id="JAPQKR010000012">
    <property type="protein sequence ID" value="KAJ5204818.1"/>
    <property type="molecule type" value="Genomic_DNA"/>
</dbReference>
<keyword evidence="1" id="KW-1133">Transmembrane helix</keyword>
<dbReference type="InterPro" id="IPR040632">
    <property type="entry name" value="Sulfotransfer_4"/>
</dbReference>
<evidence type="ECO:0000313" key="2">
    <source>
        <dbReference type="EMBL" id="KAJ5204818.1"/>
    </source>
</evidence>
<keyword evidence="3" id="KW-1185">Reference proteome</keyword>
<evidence type="ECO:0000256" key="1">
    <source>
        <dbReference type="SAM" id="Phobius"/>
    </source>
</evidence>
<protein>
    <submittedName>
        <fullName evidence="2">NAD dependent epimerase/dehydratase</fullName>
    </submittedName>
</protein>
<keyword evidence="1" id="KW-0812">Transmembrane</keyword>
<dbReference type="GeneID" id="83180060"/>
<reference evidence="2" key="1">
    <citation type="submission" date="2022-12" db="EMBL/GenBank/DDBJ databases">
        <authorList>
            <person name="Petersen C."/>
        </authorList>
    </citation>
    <scope>NUCLEOTIDE SEQUENCE</scope>
    <source>
        <strain evidence="2">IBT 15544</strain>
    </source>
</reference>
<dbReference type="InterPro" id="IPR027417">
    <property type="entry name" value="P-loop_NTPase"/>
</dbReference>
<dbReference type="PANTHER" id="PTHR36978:SF3">
    <property type="entry name" value="P-LOOP CONTAINING NUCLEOSIDE TRIPHOSPHATE HYDROLASE PROTEIN"/>
    <property type="match status" value="1"/>
</dbReference>
<dbReference type="PANTHER" id="PTHR36978">
    <property type="entry name" value="P-LOOP CONTAINING NUCLEOTIDE TRIPHOSPHATE HYDROLASE"/>
    <property type="match status" value="1"/>
</dbReference>
<dbReference type="Proteomes" id="UP001150904">
    <property type="component" value="Unassembled WGS sequence"/>
</dbReference>
<reference evidence="2" key="2">
    <citation type="journal article" date="2023" name="IMA Fungus">
        <title>Comparative genomic study of the Penicillium genus elucidates a diverse pangenome and 15 lateral gene transfer events.</title>
        <authorList>
            <person name="Petersen C."/>
            <person name="Sorensen T."/>
            <person name="Nielsen M.R."/>
            <person name="Sondergaard T.E."/>
            <person name="Sorensen J.L."/>
            <person name="Fitzpatrick D.A."/>
            <person name="Frisvad J.C."/>
            <person name="Nielsen K.L."/>
        </authorList>
    </citation>
    <scope>NUCLEOTIDE SEQUENCE</scope>
    <source>
        <strain evidence="2">IBT 15544</strain>
    </source>
</reference>
<accession>A0A9W9MP11</accession>
<dbReference type="OrthoDB" id="408152at2759"/>